<dbReference type="AlphaFoldDB" id="A0A9W9AV77"/>
<comment type="caution">
    <text evidence="3">The sequence shown here is derived from an EMBL/GenBank/DDBJ whole genome shotgun (WGS) entry which is preliminary data.</text>
</comment>
<dbReference type="GO" id="GO:0000492">
    <property type="term" value="P:box C/D snoRNP assembly"/>
    <property type="evidence" value="ECO:0007669"/>
    <property type="project" value="TreeGrafter"/>
</dbReference>
<evidence type="ECO:0000313" key="4">
    <source>
        <dbReference type="Proteomes" id="UP001150238"/>
    </source>
</evidence>
<reference evidence="3" key="2">
    <citation type="journal article" date="2023" name="Proc. Natl. Acad. Sci. U.S.A.">
        <title>A global phylogenomic analysis of the shiitake genus Lentinula.</title>
        <authorList>
            <person name="Sierra-Patev S."/>
            <person name="Min B."/>
            <person name="Naranjo-Ortiz M."/>
            <person name="Looney B."/>
            <person name="Konkel Z."/>
            <person name="Slot J.C."/>
            <person name="Sakamoto Y."/>
            <person name="Steenwyk J.L."/>
            <person name="Rokas A."/>
            <person name="Carro J."/>
            <person name="Camarero S."/>
            <person name="Ferreira P."/>
            <person name="Molpeceres G."/>
            <person name="Ruiz-Duenas F.J."/>
            <person name="Serrano A."/>
            <person name="Henrissat B."/>
            <person name="Drula E."/>
            <person name="Hughes K.W."/>
            <person name="Mata J.L."/>
            <person name="Ishikawa N.K."/>
            <person name="Vargas-Isla R."/>
            <person name="Ushijima S."/>
            <person name="Smith C.A."/>
            <person name="Donoghue J."/>
            <person name="Ahrendt S."/>
            <person name="Andreopoulos W."/>
            <person name="He G."/>
            <person name="LaButti K."/>
            <person name="Lipzen A."/>
            <person name="Ng V."/>
            <person name="Riley R."/>
            <person name="Sandor L."/>
            <person name="Barry K."/>
            <person name="Martinez A.T."/>
            <person name="Xiao Y."/>
            <person name="Gibbons J.G."/>
            <person name="Terashima K."/>
            <person name="Grigoriev I.V."/>
            <person name="Hibbett D."/>
        </authorList>
    </citation>
    <scope>NUCLEOTIDE SEQUENCE</scope>
    <source>
        <strain evidence="3">Sp2 HRB7682 ss15</strain>
    </source>
</reference>
<dbReference type="InterPro" id="IPR019496">
    <property type="entry name" value="NUFIP1_cons_dom"/>
</dbReference>
<dbReference type="InterPro" id="IPR039136">
    <property type="entry name" value="NUFIP1-like"/>
</dbReference>
<feature type="compositionally biased region" description="Polar residues" evidence="1">
    <location>
        <begin position="351"/>
        <end position="367"/>
    </location>
</feature>
<protein>
    <recommendedName>
        <fullName evidence="2">FMR1-interacting protein 1 conserved domain-containing protein</fullName>
    </recommendedName>
</protein>
<organism evidence="3 4">
    <name type="scientific">Lentinula lateritia</name>
    <dbReference type="NCBI Taxonomy" id="40482"/>
    <lineage>
        <taxon>Eukaryota</taxon>
        <taxon>Fungi</taxon>
        <taxon>Dikarya</taxon>
        <taxon>Basidiomycota</taxon>
        <taxon>Agaricomycotina</taxon>
        <taxon>Agaricomycetes</taxon>
        <taxon>Agaricomycetidae</taxon>
        <taxon>Agaricales</taxon>
        <taxon>Marasmiineae</taxon>
        <taxon>Omphalotaceae</taxon>
        <taxon>Lentinula</taxon>
    </lineage>
</organism>
<reference evidence="3" key="1">
    <citation type="submission" date="2022-08" db="EMBL/GenBank/DDBJ databases">
        <authorList>
            <consortium name="DOE Joint Genome Institute"/>
            <person name="Min B."/>
            <person name="Riley R."/>
            <person name="Sierra-Patev S."/>
            <person name="Naranjo-Ortiz M."/>
            <person name="Looney B."/>
            <person name="Konkel Z."/>
            <person name="Slot J.C."/>
            <person name="Sakamoto Y."/>
            <person name="Steenwyk J.L."/>
            <person name="Rokas A."/>
            <person name="Carro J."/>
            <person name="Camarero S."/>
            <person name="Ferreira P."/>
            <person name="Molpeceres G."/>
            <person name="Ruiz-Duenas F.J."/>
            <person name="Serrano A."/>
            <person name="Henrissat B."/>
            <person name="Drula E."/>
            <person name="Hughes K.W."/>
            <person name="Mata J.L."/>
            <person name="Ishikawa N.K."/>
            <person name="Vargas-Isla R."/>
            <person name="Ushijima S."/>
            <person name="Smith C.A."/>
            <person name="Ahrendt S."/>
            <person name="Andreopoulos W."/>
            <person name="He G."/>
            <person name="Labutti K."/>
            <person name="Lipzen A."/>
            <person name="Ng V."/>
            <person name="Sandor L."/>
            <person name="Barry K."/>
            <person name="Martinez A.T."/>
            <person name="Xiao Y."/>
            <person name="Gibbons J.G."/>
            <person name="Terashima K."/>
            <person name="Hibbett D.S."/>
            <person name="Grigoriev I.V."/>
        </authorList>
    </citation>
    <scope>NUCLEOTIDE SEQUENCE</scope>
    <source>
        <strain evidence="3">Sp2 HRB7682 ss15</strain>
    </source>
</reference>
<feature type="region of interest" description="Disordered" evidence="1">
    <location>
        <begin position="238"/>
        <end position="289"/>
    </location>
</feature>
<evidence type="ECO:0000313" key="3">
    <source>
        <dbReference type="EMBL" id="KAJ4489347.1"/>
    </source>
</evidence>
<dbReference type="Pfam" id="PF10453">
    <property type="entry name" value="NUFIP1"/>
    <property type="match status" value="1"/>
</dbReference>
<name>A0A9W9AV77_9AGAR</name>
<dbReference type="EMBL" id="JANVFS010000007">
    <property type="protein sequence ID" value="KAJ4489347.1"/>
    <property type="molecule type" value="Genomic_DNA"/>
</dbReference>
<dbReference type="PANTHER" id="PTHR13309">
    <property type="entry name" value="NUCLEAR FRAGILE X MENTAL RETARDATION PROTEIN INTERACTING PROTEIN 1"/>
    <property type="match status" value="1"/>
</dbReference>
<dbReference type="GO" id="GO:0003723">
    <property type="term" value="F:RNA binding"/>
    <property type="evidence" value="ECO:0007669"/>
    <property type="project" value="InterPro"/>
</dbReference>
<dbReference type="GO" id="GO:0005634">
    <property type="term" value="C:nucleus"/>
    <property type="evidence" value="ECO:0007669"/>
    <property type="project" value="TreeGrafter"/>
</dbReference>
<accession>A0A9W9AV77</accession>
<feature type="compositionally biased region" description="Basic and acidic residues" evidence="1">
    <location>
        <begin position="238"/>
        <end position="249"/>
    </location>
</feature>
<feature type="compositionally biased region" description="Basic and acidic residues" evidence="1">
    <location>
        <begin position="312"/>
        <end position="321"/>
    </location>
</feature>
<dbReference type="PANTHER" id="PTHR13309:SF0">
    <property type="entry name" value="FMR1-INTERACTING PROTEIN NUFIP1"/>
    <property type="match status" value="1"/>
</dbReference>
<proteinExistence type="predicted"/>
<evidence type="ECO:0000256" key="1">
    <source>
        <dbReference type="SAM" id="MobiDB-lite"/>
    </source>
</evidence>
<evidence type="ECO:0000259" key="2">
    <source>
        <dbReference type="Pfam" id="PF10453"/>
    </source>
</evidence>
<feature type="domain" description="FMR1-interacting protein 1 conserved" evidence="2">
    <location>
        <begin position="168"/>
        <end position="219"/>
    </location>
</feature>
<gene>
    <name evidence="3" type="ORF">C8J55DRAFT_603671</name>
</gene>
<dbReference type="Proteomes" id="UP001150238">
    <property type="component" value="Unassembled WGS sequence"/>
</dbReference>
<sequence>MDPPSSLPPRPGASQNNVIPPSQAAAFVLRSALTDPYSQTYSSHYAQAYMHQYNGMPFTNAQGYTMSSTYDPNAYVNNNQNQYFTQPAAGPSFSRPQNQSSGGIKIQSFNQANSAWYQAGHERCTYRGCKFTGSAKCVEIHMMDRHLIYPPGWDSRKKKDWDADPSLKGKPIIIQGTNLTLNTPDAIDAWVEERKKRWPSSTLIAEKKRKFEQASARGELSVESLGLFSKKKRRVQDPYEGIERNDHARGGRARVRGNDWTPRGSSDSGWRGKGARGRGRGSSFAPREVNMINHTPALERAILPQEQIHGPLNEEKDKDGFASDSDSEPEVLSSKPPPVPEKQMNVPEIPSSVQTQSKPKTVAKNSRPQPKKPPPNPFAPRGSLLRNLLLPEIRMTVSNLSQAIRFLVDNDFLDGVELKPGEADAVPIQVVGSVSTPGES</sequence>
<feature type="region of interest" description="Disordered" evidence="1">
    <location>
        <begin position="311"/>
        <end position="383"/>
    </location>
</feature>